<proteinExistence type="predicted"/>
<evidence type="ECO:0000313" key="1">
    <source>
        <dbReference type="EMBL" id="TMS57365.1"/>
    </source>
</evidence>
<comment type="caution">
    <text evidence="1">The sequence shown here is derived from an EMBL/GenBank/DDBJ whole genome shotgun (WGS) entry which is preliminary data.</text>
</comment>
<name>A0ACD3SM85_9BURK</name>
<dbReference type="Proteomes" id="UP000004277">
    <property type="component" value="Unassembled WGS sequence"/>
</dbReference>
<protein>
    <submittedName>
        <fullName evidence="1">FAD-binding protein</fullName>
    </submittedName>
</protein>
<keyword evidence="2" id="KW-1185">Reference proteome</keyword>
<sequence length="511" mass="56178">MAQALPAWNASYDVVVVGYGAAGAVAAIEAADAGARVLLIEKMPDPGGISILSAGGLRITSSADDAFRYLKHTCGGRTPDDVLRVLADGMAEAPDYLRSLAKASDATVKVVNSPGNYPFPGCDSLGYAEIESIPGFDARDGYLAARPMRPGCLLFKVLVDNVELRRGAIDVWTSTAAGRLHRNDAGEIVGLRAERDGQTVEIEARRGVILTCGGFEANEEMKRQYLVSTPVINTGFRGNTGDGIRMAQAVGADLWHMWLYHGPYGLRHPDPEYPFGLYVKLLPMWTPERTERALPKMAWIIVDQDGRRYVDEYPPYMSDTGVRQFDFYEPKTYRHPRLPSFLLFDEAGRKAYPLGRAITNDREAWYEWSDDNLREVENGILNRAESLAELAQQTGVDEAVLRATVEQWNADCDAGEDTAFGRRPETMMALREPPYYWAALWPVVINTQGGPVHDARQRVIDVEGQPIDRLYSAGELGSVFGHVYVSGGNLAECFVGGRIAGREAAARAPRT</sequence>
<reference evidence="1" key="1">
    <citation type="submission" date="2019-05" db="EMBL/GenBank/DDBJ databases">
        <title>Revised genome assembly of Burkholderiaceae (previously Ralstonia) sp. PBA.</title>
        <authorList>
            <person name="Gan H.M."/>
        </authorList>
    </citation>
    <scope>NUCLEOTIDE SEQUENCE</scope>
    <source>
        <strain evidence="1">PBA</strain>
    </source>
</reference>
<accession>A0ACD3SM85</accession>
<evidence type="ECO:0000313" key="2">
    <source>
        <dbReference type="Proteomes" id="UP000004277"/>
    </source>
</evidence>
<dbReference type="EMBL" id="AKCV02000024">
    <property type="protein sequence ID" value="TMS57365.1"/>
    <property type="molecule type" value="Genomic_DNA"/>
</dbReference>
<organism evidence="1 2">
    <name type="scientific">Imbroritus primus</name>
    <dbReference type="NCBI Taxonomy" id="3058603"/>
    <lineage>
        <taxon>Bacteria</taxon>
        <taxon>Pseudomonadati</taxon>
        <taxon>Pseudomonadota</taxon>
        <taxon>Betaproteobacteria</taxon>
        <taxon>Burkholderiales</taxon>
        <taxon>Burkholderiaceae</taxon>
        <taxon>Imbroritus</taxon>
    </lineage>
</organism>
<gene>
    <name evidence="1" type="ORF">MW7_013115</name>
</gene>